<dbReference type="InterPro" id="IPR001107">
    <property type="entry name" value="Band_7"/>
</dbReference>
<dbReference type="InterPro" id="IPR010200">
    <property type="entry name" value="HflC"/>
</dbReference>
<dbReference type="NCBIfam" id="TIGR01932">
    <property type="entry name" value="hflC"/>
    <property type="match status" value="1"/>
</dbReference>
<sequence>MKNLALVIALAAVLLGANSVFIVREAEVGVLFQLGRIVRTDIGPGLHFKLPLVQDVRRFDQRIKTLDSQPERYLTSEKKDVNVDFFAKWRISEVGRYYTTTSGDELQAMQRLTPILKEGLRNQINQRTLQETVSDARSSMTATLVKAANEGSKNLGIEIIDVRIKRIDLPDEVSNSVYERMRAERSRVANELRSQGTEASETISSNADRERAVILAEADRDAQRIRGEGDAQAAEIYATAYGRDPEFYAFHRSLESYRTAFRDGQGVLVLDPESEFFDYFNGSDRAGQ</sequence>
<dbReference type="GO" id="GO:0006508">
    <property type="term" value="P:proteolysis"/>
    <property type="evidence" value="ECO:0007669"/>
    <property type="project" value="UniProtKB-KW"/>
</dbReference>
<gene>
    <name evidence="8" type="ORF">HNQ52_000615</name>
</gene>
<comment type="similarity">
    <text evidence="2 6">Belongs to the band 7/mec-2 family. HflC subfamily.</text>
</comment>
<comment type="subcellular location">
    <subcellularLocation>
        <location evidence="1">Membrane</location>
        <topology evidence="1">Single-pass membrane protein</topology>
    </subcellularLocation>
</comment>
<organism evidence="8 9">
    <name type="scientific">Chiayiivirga flava</name>
    <dbReference type="NCBI Taxonomy" id="659595"/>
    <lineage>
        <taxon>Bacteria</taxon>
        <taxon>Pseudomonadati</taxon>
        <taxon>Pseudomonadota</taxon>
        <taxon>Gammaproteobacteria</taxon>
        <taxon>Lysobacterales</taxon>
        <taxon>Lysobacteraceae</taxon>
        <taxon>Chiayiivirga</taxon>
    </lineage>
</organism>
<dbReference type="AlphaFoldDB" id="A0A7W8FZD8"/>
<dbReference type="GO" id="GO:0016020">
    <property type="term" value="C:membrane"/>
    <property type="evidence" value="ECO:0007669"/>
    <property type="project" value="UniProtKB-SubCell"/>
</dbReference>
<dbReference type="Proteomes" id="UP000521199">
    <property type="component" value="Unassembled WGS sequence"/>
</dbReference>
<dbReference type="PANTHER" id="PTHR42911">
    <property type="entry name" value="MODULATOR OF FTSH PROTEASE HFLC"/>
    <property type="match status" value="1"/>
</dbReference>
<evidence type="ECO:0000256" key="2">
    <source>
        <dbReference type="ARBA" id="ARBA00007862"/>
    </source>
</evidence>
<keyword evidence="5" id="KW-0472">Membrane</keyword>
<dbReference type="CDD" id="cd03405">
    <property type="entry name" value="SPFH_HflC"/>
    <property type="match status" value="1"/>
</dbReference>
<dbReference type="GO" id="GO:0008233">
    <property type="term" value="F:peptidase activity"/>
    <property type="evidence" value="ECO:0007669"/>
    <property type="project" value="UniProtKB-KW"/>
</dbReference>
<feature type="domain" description="Band 7" evidence="7">
    <location>
        <begin position="18"/>
        <end position="181"/>
    </location>
</feature>
<evidence type="ECO:0000313" key="8">
    <source>
        <dbReference type="EMBL" id="MBB5207099.1"/>
    </source>
</evidence>
<keyword evidence="3" id="KW-0812">Transmembrane</keyword>
<evidence type="ECO:0000256" key="6">
    <source>
        <dbReference type="PIRNR" id="PIRNR005651"/>
    </source>
</evidence>
<evidence type="ECO:0000256" key="4">
    <source>
        <dbReference type="ARBA" id="ARBA00022989"/>
    </source>
</evidence>
<comment type="caution">
    <text evidence="8">The sequence shown here is derived from an EMBL/GenBank/DDBJ whole genome shotgun (WGS) entry which is preliminary data.</text>
</comment>
<reference evidence="8 9" key="1">
    <citation type="submission" date="2020-08" db="EMBL/GenBank/DDBJ databases">
        <title>Genomic Encyclopedia of Type Strains, Phase IV (KMG-IV): sequencing the most valuable type-strain genomes for metagenomic binning, comparative biology and taxonomic classification.</title>
        <authorList>
            <person name="Goeker M."/>
        </authorList>
    </citation>
    <scope>NUCLEOTIDE SEQUENCE [LARGE SCALE GENOMIC DNA]</scope>
    <source>
        <strain evidence="8 9">DSM 24163</strain>
    </source>
</reference>
<keyword evidence="8" id="KW-0378">Hydrolase</keyword>
<dbReference type="PIRSF" id="PIRSF005651">
    <property type="entry name" value="HflC"/>
    <property type="match status" value="1"/>
</dbReference>
<evidence type="ECO:0000256" key="1">
    <source>
        <dbReference type="ARBA" id="ARBA00004167"/>
    </source>
</evidence>
<evidence type="ECO:0000259" key="7">
    <source>
        <dbReference type="SMART" id="SM00244"/>
    </source>
</evidence>
<comment type="function">
    <text evidence="6">HflC and HflK could regulate a protease.</text>
</comment>
<evidence type="ECO:0000313" key="9">
    <source>
        <dbReference type="Proteomes" id="UP000521199"/>
    </source>
</evidence>
<accession>A0A7W8FZD8</accession>
<evidence type="ECO:0000256" key="5">
    <source>
        <dbReference type="ARBA" id="ARBA00023136"/>
    </source>
</evidence>
<dbReference type="RefSeq" id="WP_183959611.1">
    <property type="nucleotide sequence ID" value="NZ_JACHHP010000001.1"/>
</dbReference>
<dbReference type="PANTHER" id="PTHR42911:SF1">
    <property type="entry name" value="MODULATOR OF FTSH PROTEASE HFLC"/>
    <property type="match status" value="1"/>
</dbReference>
<dbReference type="Pfam" id="PF01145">
    <property type="entry name" value="Band_7"/>
    <property type="match status" value="1"/>
</dbReference>
<keyword evidence="4" id="KW-1133">Transmembrane helix</keyword>
<keyword evidence="9" id="KW-1185">Reference proteome</keyword>
<dbReference type="SMART" id="SM00244">
    <property type="entry name" value="PHB"/>
    <property type="match status" value="1"/>
</dbReference>
<dbReference type="InterPro" id="IPR001972">
    <property type="entry name" value="Stomatin_HflK_fam"/>
</dbReference>
<dbReference type="EMBL" id="JACHHP010000001">
    <property type="protein sequence ID" value="MBB5207099.1"/>
    <property type="molecule type" value="Genomic_DNA"/>
</dbReference>
<dbReference type="PRINTS" id="PR00721">
    <property type="entry name" value="STOMATIN"/>
</dbReference>
<proteinExistence type="inferred from homology"/>
<name>A0A7W8FZD8_9GAMM</name>
<keyword evidence="8" id="KW-0645">Protease</keyword>
<dbReference type="Gene3D" id="3.30.479.30">
    <property type="entry name" value="Band 7 domain"/>
    <property type="match status" value="1"/>
</dbReference>
<dbReference type="SUPFAM" id="SSF117892">
    <property type="entry name" value="Band 7/SPFH domain"/>
    <property type="match status" value="1"/>
</dbReference>
<dbReference type="InterPro" id="IPR036013">
    <property type="entry name" value="Band_7/SPFH_dom_sf"/>
</dbReference>
<protein>
    <recommendedName>
        <fullName evidence="6">Protein HflC</fullName>
    </recommendedName>
</protein>
<evidence type="ECO:0000256" key="3">
    <source>
        <dbReference type="ARBA" id="ARBA00022692"/>
    </source>
</evidence>